<dbReference type="EMBL" id="KZ772673">
    <property type="protein sequence ID" value="PTQ50223.1"/>
    <property type="molecule type" value="Genomic_DNA"/>
</dbReference>
<dbReference type="InterPro" id="IPR001841">
    <property type="entry name" value="Znf_RING"/>
</dbReference>
<dbReference type="AlphaFoldDB" id="A0A2R6XVU7"/>
<evidence type="ECO:0000313" key="5">
    <source>
        <dbReference type="EMBL" id="PTQ50223.1"/>
    </source>
</evidence>
<feature type="domain" description="RING-type" evidence="4">
    <location>
        <begin position="35"/>
        <end position="74"/>
    </location>
</feature>
<name>A0A2R6XVU7_MARPO</name>
<dbReference type="OrthoDB" id="441210at2759"/>
<evidence type="ECO:0000256" key="2">
    <source>
        <dbReference type="SAM" id="Coils"/>
    </source>
</evidence>
<accession>A0A2R6XVU7</accession>
<feature type="region of interest" description="Disordered" evidence="3">
    <location>
        <begin position="213"/>
        <end position="350"/>
    </location>
</feature>
<sequence>MTNAQIGTSKISSTTEQSIASADIKSTSILFVMKCNVCWRNLEGRGVATNCGHVFCVEDATRILHSDSTCPLCEKILSKSDMKAVDLNPKEEWVNMAMAGVPPDYIMKSAFKGVVFWLGQKDVEAQVTVSKAMQLRQKFEEMQTKYMEKLQQVHAGYQKAMKKLQCVQEEKDSLLKDRKELQEKYAEKARQKRKLEEMYETLRGEYEKVKRTALVPGSRSPPFQKSNQFDFTAPTPSGFEDRTQLRTSDSERPMEFLGLAPGTPAPNSQMWPARQKPVSGLFDGPSHPAIRRRDQSGRLQKNEAGSSPFKKSDPPLFTLDGGITSTGIRNMLLSPMKRPASRMPPSGFSS</sequence>
<dbReference type="PROSITE" id="PS50089">
    <property type="entry name" value="ZF_RING_2"/>
    <property type="match status" value="1"/>
</dbReference>
<keyword evidence="2" id="KW-0175">Coiled coil</keyword>
<protein>
    <recommendedName>
        <fullName evidence="4">RING-type domain-containing protein</fullName>
    </recommendedName>
</protein>
<dbReference type="PANTHER" id="PTHR47384:SF2">
    <property type="entry name" value="E3 UBIQUITIN-PROTEIN LIGASE CCNB1IP1 HOMOLOG"/>
    <property type="match status" value="1"/>
</dbReference>
<evidence type="ECO:0000259" key="4">
    <source>
        <dbReference type="PROSITE" id="PS50089"/>
    </source>
</evidence>
<feature type="compositionally biased region" description="Polar residues" evidence="3">
    <location>
        <begin position="221"/>
        <end position="230"/>
    </location>
</feature>
<keyword evidence="1" id="KW-0862">Zinc</keyword>
<dbReference type="InterPro" id="IPR055328">
    <property type="entry name" value="HEI10-like"/>
</dbReference>
<dbReference type="InterPro" id="IPR013083">
    <property type="entry name" value="Znf_RING/FYVE/PHD"/>
</dbReference>
<dbReference type="GO" id="GO:0008270">
    <property type="term" value="F:zinc ion binding"/>
    <property type="evidence" value="ECO:0007669"/>
    <property type="project" value="UniProtKB-KW"/>
</dbReference>
<keyword evidence="1" id="KW-0863">Zinc-finger</keyword>
<keyword evidence="1" id="KW-0479">Metal-binding</keyword>
<dbReference type="Gramene" id="Mp1g19120.1">
    <property type="protein sequence ID" value="Mp1g19120.1.cds"/>
    <property type="gene ID" value="Mp1g19120"/>
</dbReference>
<reference evidence="6" key="1">
    <citation type="journal article" date="2017" name="Cell">
        <title>Insights into land plant evolution garnered from the Marchantia polymorpha genome.</title>
        <authorList>
            <person name="Bowman J.L."/>
            <person name="Kohchi T."/>
            <person name="Yamato K.T."/>
            <person name="Jenkins J."/>
            <person name="Shu S."/>
            <person name="Ishizaki K."/>
            <person name="Yamaoka S."/>
            <person name="Nishihama R."/>
            <person name="Nakamura Y."/>
            <person name="Berger F."/>
            <person name="Adam C."/>
            <person name="Aki S.S."/>
            <person name="Althoff F."/>
            <person name="Araki T."/>
            <person name="Arteaga-Vazquez M.A."/>
            <person name="Balasubrmanian S."/>
            <person name="Barry K."/>
            <person name="Bauer D."/>
            <person name="Boehm C.R."/>
            <person name="Briginshaw L."/>
            <person name="Caballero-Perez J."/>
            <person name="Catarino B."/>
            <person name="Chen F."/>
            <person name="Chiyoda S."/>
            <person name="Chovatia M."/>
            <person name="Davies K.M."/>
            <person name="Delmans M."/>
            <person name="Demura T."/>
            <person name="Dierschke T."/>
            <person name="Dolan L."/>
            <person name="Dorantes-Acosta A.E."/>
            <person name="Eklund D.M."/>
            <person name="Florent S.N."/>
            <person name="Flores-Sandoval E."/>
            <person name="Fujiyama A."/>
            <person name="Fukuzawa H."/>
            <person name="Galik B."/>
            <person name="Grimanelli D."/>
            <person name="Grimwood J."/>
            <person name="Grossniklaus U."/>
            <person name="Hamada T."/>
            <person name="Haseloff J."/>
            <person name="Hetherington A.J."/>
            <person name="Higo A."/>
            <person name="Hirakawa Y."/>
            <person name="Hundley H.N."/>
            <person name="Ikeda Y."/>
            <person name="Inoue K."/>
            <person name="Inoue S.I."/>
            <person name="Ishida S."/>
            <person name="Jia Q."/>
            <person name="Kakita M."/>
            <person name="Kanazawa T."/>
            <person name="Kawai Y."/>
            <person name="Kawashima T."/>
            <person name="Kennedy M."/>
            <person name="Kinose K."/>
            <person name="Kinoshita T."/>
            <person name="Kohara Y."/>
            <person name="Koide E."/>
            <person name="Komatsu K."/>
            <person name="Kopischke S."/>
            <person name="Kubo M."/>
            <person name="Kyozuka J."/>
            <person name="Lagercrantz U."/>
            <person name="Lin S.S."/>
            <person name="Lindquist E."/>
            <person name="Lipzen A.M."/>
            <person name="Lu C.W."/>
            <person name="De Luna E."/>
            <person name="Martienssen R.A."/>
            <person name="Minamino N."/>
            <person name="Mizutani M."/>
            <person name="Mizutani M."/>
            <person name="Mochizuki N."/>
            <person name="Monte I."/>
            <person name="Mosher R."/>
            <person name="Nagasaki H."/>
            <person name="Nakagami H."/>
            <person name="Naramoto S."/>
            <person name="Nishitani K."/>
            <person name="Ohtani M."/>
            <person name="Okamoto T."/>
            <person name="Okumura M."/>
            <person name="Phillips J."/>
            <person name="Pollak B."/>
            <person name="Reinders A."/>
            <person name="Rovekamp M."/>
            <person name="Sano R."/>
            <person name="Sawa S."/>
            <person name="Schmid M.W."/>
            <person name="Shirakawa M."/>
            <person name="Solano R."/>
            <person name="Spunde A."/>
            <person name="Suetsugu N."/>
            <person name="Sugano S."/>
            <person name="Sugiyama A."/>
            <person name="Sun R."/>
            <person name="Suzuki Y."/>
            <person name="Takenaka M."/>
            <person name="Takezawa D."/>
            <person name="Tomogane H."/>
            <person name="Tsuzuki M."/>
            <person name="Ueda T."/>
            <person name="Umeda M."/>
            <person name="Ward J.M."/>
            <person name="Watanabe Y."/>
            <person name="Yazaki K."/>
            <person name="Yokoyama R."/>
            <person name="Yoshitake Y."/>
            <person name="Yotsui I."/>
            <person name="Zachgo S."/>
            <person name="Schmutz J."/>
        </authorList>
    </citation>
    <scope>NUCLEOTIDE SEQUENCE [LARGE SCALE GENOMIC DNA]</scope>
    <source>
        <strain evidence="6">Tak-1</strain>
    </source>
</reference>
<dbReference type="Pfam" id="PF14634">
    <property type="entry name" value="zf-RING_5"/>
    <property type="match status" value="1"/>
</dbReference>
<dbReference type="Proteomes" id="UP000244005">
    <property type="component" value="Unassembled WGS sequence"/>
</dbReference>
<proteinExistence type="predicted"/>
<dbReference type="SUPFAM" id="SSF57850">
    <property type="entry name" value="RING/U-box"/>
    <property type="match status" value="1"/>
</dbReference>
<gene>
    <name evidence="5" type="ORF">MARPO_0001s0250</name>
</gene>
<feature type="coiled-coil region" evidence="2">
    <location>
        <begin position="132"/>
        <end position="212"/>
    </location>
</feature>
<dbReference type="CDD" id="cd16449">
    <property type="entry name" value="RING-HC"/>
    <property type="match status" value="1"/>
</dbReference>
<keyword evidence="6" id="KW-1185">Reference proteome</keyword>
<evidence type="ECO:0000313" key="6">
    <source>
        <dbReference type="Proteomes" id="UP000244005"/>
    </source>
</evidence>
<dbReference type="PANTHER" id="PTHR47384">
    <property type="entry name" value="E3 UBIQUITIN-PROTEIN LIGASE CCNB1IP1 HOMOLOG"/>
    <property type="match status" value="1"/>
</dbReference>
<dbReference type="GO" id="GO:0051026">
    <property type="term" value="P:chiasma assembly"/>
    <property type="evidence" value="ECO:0000318"/>
    <property type="project" value="GO_Central"/>
</dbReference>
<organism evidence="5 6">
    <name type="scientific">Marchantia polymorpha</name>
    <name type="common">Common liverwort</name>
    <name type="synonym">Marchantia aquatica</name>
    <dbReference type="NCBI Taxonomy" id="3197"/>
    <lineage>
        <taxon>Eukaryota</taxon>
        <taxon>Viridiplantae</taxon>
        <taxon>Streptophyta</taxon>
        <taxon>Embryophyta</taxon>
        <taxon>Marchantiophyta</taxon>
        <taxon>Marchantiopsida</taxon>
        <taxon>Marchantiidae</taxon>
        <taxon>Marchantiales</taxon>
        <taxon>Marchantiaceae</taxon>
        <taxon>Marchantia</taxon>
    </lineage>
</organism>
<evidence type="ECO:0000256" key="1">
    <source>
        <dbReference type="PROSITE-ProRule" id="PRU00175"/>
    </source>
</evidence>
<dbReference type="Gene3D" id="3.30.40.10">
    <property type="entry name" value="Zinc/RING finger domain, C3HC4 (zinc finger)"/>
    <property type="match status" value="1"/>
</dbReference>
<feature type="compositionally biased region" description="Basic and acidic residues" evidence="3">
    <location>
        <begin position="239"/>
        <end position="254"/>
    </location>
</feature>
<dbReference type="GO" id="GO:0005712">
    <property type="term" value="C:chiasma"/>
    <property type="evidence" value="ECO:0007669"/>
    <property type="project" value="EnsemblPlants"/>
</dbReference>
<evidence type="ECO:0000256" key="3">
    <source>
        <dbReference type="SAM" id="MobiDB-lite"/>
    </source>
</evidence>